<dbReference type="PANTHER" id="PTHR43155">
    <property type="entry name" value="CYCLIC DI-GMP PHOSPHODIESTERASE PA4108-RELATED"/>
    <property type="match status" value="1"/>
</dbReference>
<proteinExistence type="predicted"/>
<feature type="coiled-coil region" evidence="1">
    <location>
        <begin position="173"/>
        <end position="200"/>
    </location>
</feature>
<dbReference type="Pfam" id="PF13487">
    <property type="entry name" value="HD_5"/>
    <property type="match status" value="1"/>
</dbReference>
<evidence type="ECO:0000256" key="1">
    <source>
        <dbReference type="SAM" id="Coils"/>
    </source>
</evidence>
<dbReference type="SUPFAM" id="SSF109604">
    <property type="entry name" value="HD-domain/PDEase-like"/>
    <property type="match status" value="1"/>
</dbReference>
<dbReference type="SUPFAM" id="SSF55073">
    <property type="entry name" value="Nucleotide cyclase"/>
    <property type="match status" value="1"/>
</dbReference>
<dbReference type="PROSITE" id="PS50887">
    <property type="entry name" value="GGDEF"/>
    <property type="match status" value="1"/>
</dbReference>
<dbReference type="Pfam" id="PF00990">
    <property type="entry name" value="GGDEF"/>
    <property type="match status" value="1"/>
</dbReference>
<dbReference type="CDD" id="cd00077">
    <property type="entry name" value="HDc"/>
    <property type="match status" value="1"/>
</dbReference>
<keyword evidence="1" id="KW-0175">Coiled coil</keyword>
<dbReference type="InterPro" id="IPR043128">
    <property type="entry name" value="Rev_trsase/Diguanyl_cyclase"/>
</dbReference>
<protein>
    <submittedName>
        <fullName evidence="4">Diguanylate cyclase</fullName>
    </submittedName>
</protein>
<evidence type="ECO:0000313" key="4">
    <source>
        <dbReference type="EMBL" id="HHS48618.1"/>
    </source>
</evidence>
<dbReference type="PROSITE" id="PS51832">
    <property type="entry name" value="HD_GYP"/>
    <property type="match status" value="1"/>
</dbReference>
<dbReference type="InterPro" id="IPR037522">
    <property type="entry name" value="HD_GYP_dom"/>
</dbReference>
<dbReference type="AlphaFoldDB" id="A0A7C6A6H2"/>
<dbReference type="Proteomes" id="UP000886400">
    <property type="component" value="Unassembled WGS sequence"/>
</dbReference>
<dbReference type="InterPro" id="IPR000160">
    <property type="entry name" value="GGDEF_dom"/>
</dbReference>
<evidence type="ECO:0000259" key="3">
    <source>
        <dbReference type="PROSITE" id="PS51832"/>
    </source>
</evidence>
<dbReference type="InterPro" id="IPR029787">
    <property type="entry name" value="Nucleotide_cyclase"/>
</dbReference>
<dbReference type="Gene3D" id="1.10.3210.10">
    <property type="entry name" value="Hypothetical protein af1432"/>
    <property type="match status" value="1"/>
</dbReference>
<name>A0A7C6A6H2_DESAE</name>
<comment type="caution">
    <text evidence="4">The sequence shown here is derived from an EMBL/GenBank/DDBJ whole genome shotgun (WGS) entry which is preliminary data.</text>
</comment>
<dbReference type="InterPro" id="IPR003607">
    <property type="entry name" value="HD/PDEase_dom"/>
</dbReference>
<feature type="domain" description="HD-GYP" evidence="3">
    <location>
        <begin position="1"/>
        <end position="82"/>
    </location>
</feature>
<evidence type="ECO:0000259" key="2">
    <source>
        <dbReference type="PROSITE" id="PS50887"/>
    </source>
</evidence>
<feature type="non-terminal residue" evidence="4">
    <location>
        <position position="1"/>
    </location>
</feature>
<sequence>LDGSGYPDGLKNGEIMIEARIITIADIFDALTTDRPYRKAMQAKEAIDLMFREFRGKVDEEILRKSVEVLLESKSMVCDIEKYSQQLEEMRNMVFFIDYETGFYSKRYLSKFSHEIDQDATLLLLDLQDMRTINFTYSRFVGDKLIYTFSQLIREVFNRYSCEFFRIGGDSFVIAIKQKVENLTNDIVELDHRLKDSYKNINPSFWFSACNFYKGDDINTCLQKLTTKIFYKRRVS</sequence>
<accession>A0A7C6A6H2</accession>
<gene>
    <name evidence="4" type="ORF">ENM99_01985</name>
</gene>
<dbReference type="EMBL" id="DRZX01000096">
    <property type="protein sequence ID" value="HHS48618.1"/>
    <property type="molecule type" value="Genomic_DNA"/>
</dbReference>
<feature type="domain" description="GGDEF" evidence="2">
    <location>
        <begin position="118"/>
        <end position="236"/>
    </location>
</feature>
<organism evidence="4">
    <name type="scientific">Desulfurella acetivorans</name>
    <dbReference type="NCBI Taxonomy" id="33002"/>
    <lineage>
        <taxon>Bacteria</taxon>
        <taxon>Pseudomonadati</taxon>
        <taxon>Campylobacterota</taxon>
        <taxon>Desulfurellia</taxon>
        <taxon>Desulfurellales</taxon>
        <taxon>Desulfurellaceae</taxon>
        <taxon>Desulfurella</taxon>
    </lineage>
</organism>
<dbReference type="Gene3D" id="3.30.70.270">
    <property type="match status" value="1"/>
</dbReference>
<reference evidence="4" key="1">
    <citation type="journal article" date="2020" name="mSystems">
        <title>Genome- and Community-Level Interaction Insights into Carbon Utilization and Element Cycling Functions of Hydrothermarchaeota in Hydrothermal Sediment.</title>
        <authorList>
            <person name="Zhou Z."/>
            <person name="Liu Y."/>
            <person name="Xu W."/>
            <person name="Pan J."/>
            <person name="Luo Z.H."/>
            <person name="Li M."/>
        </authorList>
    </citation>
    <scope>NUCLEOTIDE SEQUENCE [LARGE SCALE GENOMIC DNA]</scope>
    <source>
        <strain evidence="4">SpSt-1135</strain>
    </source>
</reference>